<dbReference type="EMBL" id="CP030280">
    <property type="protein sequence ID" value="AWY98188.1"/>
    <property type="molecule type" value="Genomic_DNA"/>
</dbReference>
<comment type="similarity">
    <text evidence="1">Belongs to the UPF0246 family.</text>
</comment>
<dbReference type="OrthoDB" id="9777133at2"/>
<dbReference type="PANTHER" id="PTHR30283">
    <property type="entry name" value="PEROXIDE STRESS RESPONSE PROTEIN YAAA"/>
    <property type="match status" value="1"/>
</dbReference>
<accession>A0A2Z4UB13</accession>
<dbReference type="NCBIfam" id="NF002543">
    <property type="entry name" value="PRK02101.1-4"/>
    <property type="match status" value="1"/>
</dbReference>
<keyword evidence="3" id="KW-1185">Reference proteome</keyword>
<dbReference type="RefSeq" id="WP_111919677.1">
    <property type="nucleotide sequence ID" value="NZ_CAUWHR010000016.1"/>
</dbReference>
<gene>
    <name evidence="2" type="ORF">DQQ01_08560</name>
</gene>
<proteinExistence type="inferred from homology"/>
<dbReference type="GO" id="GO:0005829">
    <property type="term" value="C:cytosol"/>
    <property type="evidence" value="ECO:0007669"/>
    <property type="project" value="TreeGrafter"/>
</dbReference>
<reference evidence="3" key="1">
    <citation type="submission" date="2018-06" db="EMBL/GenBank/DDBJ databases">
        <title>Description of Blautia argi sp. nov., a new anaerobic isolated from dog feces.</title>
        <authorList>
            <person name="Chang Y.-H."/>
            <person name="Paek J."/>
            <person name="Shin Y."/>
        </authorList>
    </citation>
    <scope>NUCLEOTIDE SEQUENCE [LARGE SCALE GENOMIC DNA]</scope>
    <source>
        <strain evidence="3">KCTC 15426</strain>
    </source>
</reference>
<name>A0A2Z4UB13_9FIRM</name>
<evidence type="ECO:0000313" key="3">
    <source>
        <dbReference type="Proteomes" id="UP000250003"/>
    </source>
</evidence>
<evidence type="ECO:0000256" key="1">
    <source>
        <dbReference type="HAMAP-Rule" id="MF_00652"/>
    </source>
</evidence>
<sequence length="259" mass="30627">MKIIISPAKKMHIREDEAVSLTQPIYLQRAEEIWNTLKKMDFQELKSLWKCNEKIAGQNWVRLQEQDFHQNFTPAILAYEGIQYQYMAPVVFSEKQWKYGKKNLRILSGLYGILKPTDGVVCYRLEMQAKLKMKMDSEENRDLYAFWKDLIYKELVKEDAVILNLASKEYSKIVEPYLTEKNSFITCVFGELKENKVLVKGTQAKMARGEMVRWLAENQIEKIEEVREFQGLGYQYSTLYSTTDKLVFLKEKEVLEHEF</sequence>
<dbReference type="Pfam" id="PF03883">
    <property type="entry name" value="H2O2_YaaD"/>
    <property type="match status" value="1"/>
</dbReference>
<evidence type="ECO:0000313" key="2">
    <source>
        <dbReference type="EMBL" id="AWY98188.1"/>
    </source>
</evidence>
<dbReference type="GO" id="GO:0033194">
    <property type="term" value="P:response to hydroperoxide"/>
    <property type="evidence" value="ECO:0007669"/>
    <property type="project" value="TreeGrafter"/>
</dbReference>
<dbReference type="AlphaFoldDB" id="A0A2Z4UB13"/>
<dbReference type="KEGG" id="blau:DQQ01_08560"/>
<protein>
    <recommendedName>
        <fullName evidence="1">UPF0246 protein DQQ01_08560</fullName>
    </recommendedName>
</protein>
<dbReference type="Proteomes" id="UP000250003">
    <property type="component" value="Chromosome"/>
</dbReference>
<dbReference type="HAMAP" id="MF_00652">
    <property type="entry name" value="UPF0246"/>
    <property type="match status" value="1"/>
</dbReference>
<dbReference type="PANTHER" id="PTHR30283:SF4">
    <property type="entry name" value="PEROXIDE STRESS RESISTANCE PROTEIN YAAA"/>
    <property type="match status" value="1"/>
</dbReference>
<organism evidence="2 3">
    <name type="scientific">Blautia argi</name>
    <dbReference type="NCBI Taxonomy" id="1912897"/>
    <lineage>
        <taxon>Bacteria</taxon>
        <taxon>Bacillati</taxon>
        <taxon>Bacillota</taxon>
        <taxon>Clostridia</taxon>
        <taxon>Lachnospirales</taxon>
        <taxon>Lachnospiraceae</taxon>
        <taxon>Blautia</taxon>
    </lineage>
</organism>
<dbReference type="InterPro" id="IPR005583">
    <property type="entry name" value="YaaA"/>
</dbReference>